<dbReference type="InterPro" id="IPR040198">
    <property type="entry name" value="Fido_containing"/>
</dbReference>
<evidence type="ECO:0000256" key="1">
    <source>
        <dbReference type="PIRSR" id="PIRSR640198-1"/>
    </source>
</evidence>
<dbReference type="EMBL" id="FOKI01000051">
    <property type="protein sequence ID" value="SFB42526.1"/>
    <property type="molecule type" value="Genomic_DNA"/>
</dbReference>
<dbReference type="STRING" id="84698.SAMN04488528_10513"/>
<keyword evidence="7" id="KW-1185">Reference proteome</keyword>
<evidence type="ECO:0000313" key="7">
    <source>
        <dbReference type="Proteomes" id="UP000198619"/>
    </source>
</evidence>
<accession>A0A1I1AYP4</accession>
<feature type="glycosylation site" description="N-linked (GlcNAc...) asparagine" evidence="4">
    <location>
        <position position="101"/>
    </location>
</feature>
<reference evidence="6 7" key="1">
    <citation type="submission" date="2016-10" db="EMBL/GenBank/DDBJ databases">
        <authorList>
            <person name="de Groot N.N."/>
        </authorList>
    </citation>
    <scope>NUCLEOTIDE SEQUENCE [LARGE SCALE GENOMIC DNA]</scope>
    <source>
        <strain evidence="6 7">DSM 12271</strain>
    </source>
</reference>
<feature type="binding site" evidence="2">
    <location>
        <begin position="190"/>
        <end position="197"/>
    </location>
    <ligand>
        <name>ATP</name>
        <dbReference type="ChEBI" id="CHEBI:30616"/>
    </ligand>
</feature>
<dbReference type="InterPro" id="IPR003812">
    <property type="entry name" value="Fido"/>
</dbReference>
<dbReference type="Gene3D" id="1.10.3290.10">
    <property type="entry name" value="Fido-like domain"/>
    <property type="match status" value="1"/>
</dbReference>
<dbReference type="PANTHER" id="PTHR13504">
    <property type="entry name" value="FIDO DOMAIN-CONTAINING PROTEIN DDB_G0283145"/>
    <property type="match status" value="1"/>
</dbReference>
<evidence type="ECO:0000256" key="3">
    <source>
        <dbReference type="PIRSR" id="PIRSR640198-3"/>
    </source>
</evidence>
<keyword evidence="2" id="KW-0547">Nucleotide-binding</keyword>
<dbReference type="GO" id="GO:0005524">
    <property type="term" value="F:ATP binding"/>
    <property type="evidence" value="ECO:0007669"/>
    <property type="project" value="UniProtKB-KW"/>
</dbReference>
<dbReference type="RefSeq" id="WP_090043023.1">
    <property type="nucleotide sequence ID" value="NZ_FOKI01000051.1"/>
</dbReference>
<dbReference type="SUPFAM" id="SSF140931">
    <property type="entry name" value="Fic-like"/>
    <property type="match status" value="1"/>
</dbReference>
<dbReference type="PROSITE" id="PS51459">
    <property type="entry name" value="FIDO"/>
    <property type="match status" value="1"/>
</dbReference>
<name>A0A1I1AYP4_9CLOT</name>
<feature type="domain" description="Fido" evidence="5">
    <location>
        <begin position="108"/>
        <end position="244"/>
    </location>
</feature>
<dbReference type="OrthoDB" id="9813719at2"/>
<dbReference type="PANTHER" id="PTHR13504:SF38">
    <property type="entry name" value="FIDO DOMAIN-CONTAINING PROTEIN"/>
    <property type="match status" value="1"/>
</dbReference>
<dbReference type="Pfam" id="PF02661">
    <property type="entry name" value="Fic"/>
    <property type="match status" value="1"/>
</dbReference>
<evidence type="ECO:0000313" key="6">
    <source>
        <dbReference type="EMBL" id="SFB42526.1"/>
    </source>
</evidence>
<feature type="site" description="Important for autoinhibition of adenylyltransferase activity" evidence="3">
    <location>
        <position position="63"/>
    </location>
</feature>
<organism evidence="6 7">
    <name type="scientific">Clostridium frigidicarnis</name>
    <dbReference type="NCBI Taxonomy" id="84698"/>
    <lineage>
        <taxon>Bacteria</taxon>
        <taxon>Bacillati</taxon>
        <taxon>Bacillota</taxon>
        <taxon>Clostridia</taxon>
        <taxon>Eubacteriales</taxon>
        <taxon>Clostridiaceae</taxon>
        <taxon>Clostridium</taxon>
    </lineage>
</organism>
<evidence type="ECO:0000256" key="4">
    <source>
        <dbReference type="PIRSR" id="PIRSR640198-4"/>
    </source>
</evidence>
<dbReference type="AlphaFoldDB" id="A0A1I1AYP4"/>
<feature type="active site" evidence="1">
    <location>
        <position position="186"/>
    </location>
</feature>
<feature type="binding site" evidence="2">
    <location>
        <begin position="222"/>
        <end position="223"/>
    </location>
    <ligand>
        <name>ATP</name>
        <dbReference type="ChEBI" id="CHEBI:30616"/>
    </ligand>
</feature>
<dbReference type="InterPro" id="IPR036597">
    <property type="entry name" value="Fido-like_dom_sf"/>
</dbReference>
<sequence>MDDFKARDVQFFTNFKKVKFKSYNIKNCSLSQKEMIKIIDGYRFKPFNDRTAYLEVYTSNKIEGNTLTKGQTKAVLEGIAQDADLRSQTEVIQLNRAIRDNFSIRDDLSIEFILDIHKDITFNTLENNTWEGHFRSEQVYISNSSIVPPSADKVSQELRHAVDMFNSSEKELVDILKFKLDFVRIHAFMDGNGRLSRLLMNGLLTAKGYPRIIIRNQDKGFYYDAIESSLRVGRYDAWLKFMLTYMKFMCELEDMFLGDIE</sequence>
<gene>
    <name evidence="6" type="ORF">SAMN04488528_10513</name>
</gene>
<proteinExistence type="predicted"/>
<evidence type="ECO:0000259" key="5">
    <source>
        <dbReference type="PROSITE" id="PS51459"/>
    </source>
</evidence>
<protein>
    <submittedName>
        <fullName evidence="6">Fic/DOC family protein</fullName>
    </submittedName>
</protein>
<keyword evidence="2" id="KW-0067">ATP-binding</keyword>
<dbReference type="Proteomes" id="UP000198619">
    <property type="component" value="Unassembled WGS sequence"/>
</dbReference>
<evidence type="ECO:0000256" key="2">
    <source>
        <dbReference type="PIRSR" id="PIRSR640198-2"/>
    </source>
</evidence>